<evidence type="ECO:0000313" key="1">
    <source>
        <dbReference type="EMBL" id="EXY92707.1"/>
    </source>
</evidence>
<organism evidence="1 2">
    <name type="scientific">Bacteroides fragilis str. 3998T(B)3</name>
    <dbReference type="NCBI Taxonomy" id="1339316"/>
    <lineage>
        <taxon>Bacteria</taxon>
        <taxon>Pseudomonadati</taxon>
        <taxon>Bacteroidota</taxon>
        <taxon>Bacteroidia</taxon>
        <taxon>Bacteroidales</taxon>
        <taxon>Bacteroidaceae</taxon>
        <taxon>Bacteroides</taxon>
    </lineage>
</organism>
<gene>
    <name evidence="1" type="ORF">M125_0610</name>
</gene>
<comment type="caution">
    <text evidence="1">The sequence shown here is derived from an EMBL/GenBank/DDBJ whole genome shotgun (WGS) entry which is preliminary data.</text>
</comment>
<protein>
    <submittedName>
        <fullName evidence="1">Uncharacterized protein</fullName>
    </submittedName>
</protein>
<dbReference type="EMBL" id="JGDB01000014">
    <property type="protein sequence ID" value="EXY92707.1"/>
    <property type="molecule type" value="Genomic_DNA"/>
</dbReference>
<proteinExistence type="predicted"/>
<sequence>MVWIPVYYVLFRNLYLVPRTRAAVPEYVDSWAQAPGLMGPGIQDEVKIALFPTN</sequence>
<name>A0A015UD55_BACFG</name>
<dbReference type="AlphaFoldDB" id="A0A015UD55"/>
<accession>A0A015UD55</accession>
<dbReference type="Proteomes" id="UP000020773">
    <property type="component" value="Unassembled WGS sequence"/>
</dbReference>
<reference evidence="1 2" key="1">
    <citation type="submission" date="2014-02" db="EMBL/GenBank/DDBJ databases">
        <authorList>
            <person name="Sears C."/>
            <person name="Carroll K."/>
            <person name="Sack B.R."/>
            <person name="Qadri F."/>
            <person name="Myers L.L."/>
            <person name="Chung G.-T."/>
            <person name="Escheverria P."/>
            <person name="Fraser C.M."/>
            <person name="Sadzewicz L."/>
            <person name="Shefchek K.A."/>
            <person name="Tallon L."/>
            <person name="Das S.P."/>
            <person name="Daugherty S."/>
            <person name="Mongodin E.F."/>
        </authorList>
    </citation>
    <scope>NUCLEOTIDE SEQUENCE [LARGE SCALE GENOMIC DNA]</scope>
    <source>
        <strain evidence="2">3998T(B)3</strain>
    </source>
</reference>
<evidence type="ECO:0000313" key="2">
    <source>
        <dbReference type="Proteomes" id="UP000020773"/>
    </source>
</evidence>